<keyword evidence="2" id="KW-1185">Reference proteome</keyword>
<comment type="caution">
    <text evidence="1">The sequence shown here is derived from an EMBL/GenBank/DDBJ whole genome shotgun (WGS) entry which is preliminary data.</text>
</comment>
<reference evidence="1" key="1">
    <citation type="submission" date="2022-04" db="EMBL/GenBank/DDBJ databases">
        <title>Chromosome-scale genome assembly of Holotrichia oblita Faldermann.</title>
        <authorList>
            <person name="Rongchong L."/>
        </authorList>
    </citation>
    <scope>NUCLEOTIDE SEQUENCE</scope>
    <source>
        <strain evidence="1">81SQS9</strain>
    </source>
</reference>
<dbReference type="EMBL" id="CM043018">
    <property type="protein sequence ID" value="KAI4462865.1"/>
    <property type="molecule type" value="Genomic_DNA"/>
</dbReference>
<name>A0ACB9T849_HOLOL</name>
<evidence type="ECO:0000313" key="1">
    <source>
        <dbReference type="EMBL" id="KAI4462865.1"/>
    </source>
</evidence>
<proteinExistence type="predicted"/>
<gene>
    <name evidence="1" type="ORF">MML48_4g00007367</name>
</gene>
<accession>A0ACB9T849</accession>
<dbReference type="Proteomes" id="UP001056778">
    <property type="component" value="Chromosome 4"/>
</dbReference>
<sequence>MNEQNRRRHLHPDEMNRAVGMLEVGVRQVDVAERLAIQWLKYNDFKKVKALPLYHKALKINDYLNFVTAVSSMKPNMDSSNCIFVQDEKDVTHDQMTQGSVSTQQPTEERFISESLPTSTAEHSSVTTQHVSMQQPQQQSQSQPQWPPLLEVRELNTLNTANIPPYQFWNSEFRIKQPTFIRFNFTLPWGANFAVYGRRNVAPSVTQYDFVEFVKGGRVDHRLRRRRRRSASDNDDDDETTEKEFKFLYTRAPLRSDVLDSIANSYEGTKKILADSEHRGPFYSPHDIKINYPQFESDLSTDLPHPTLDLGIDLDKHMISKRDTGEQEPMFVNVSLLQYLDTGRWFLSVYNDELQPHSVSLVISEAEGVSTTCPNDCSGRGSCYLGKCDCIDGFQGIDCSKSICPVLCSGHGQYGGGLCHCEEGWKGPECDIPETDCRVADCSGHGQCVRGSCRCKEGWKGEACEEVDCEDPTCSDHGTCVQGQCYCKAGWQGDRCHIIDEQVHKCLPSCSDHGVYDLESAKCICNRHWTGADCSQAGCENGCSGHGQCTMEDGAYLCVCIDGWAGSDCSIPLEINCNDDVDNDNNGMTDCTDSECCSHISCADHIMCLASNDPVEVLLRKQPPSVTASFYQRVKFLIEENSVQSYAHMDEYTESRVAVMRGQVVTPQGLGIVGIRVAVDRESKFGFTLTRQGGWFDVLVNGGGAVTLQFQRSPFKPLTRTVFVPWNQIVVLPPVHMELMEKDDAANIHTSFLNRNPAINFPGVSRSLFNHNGDVPESCDSHDPELLTPIITGTWIPEALGGLAGQSVIFAETQIVQESIPIPGSDLHLMYQSSQATGYLSTIYMRLTGPIIPRTLTHVHVRVEVEGSLHVKTYEADPNLGHTFAWNKRNVYKQKVYGIAQAKVSIGYQHSSCIEPVWETQTANLKGFEVDISDIGGWGLDIHHHYNFHEGILQKGDGSTLHLKEYPRTVHVVMGTGLQRSLDCPGQCGGPAKDAKLLTPGSLASGPDGSIYVGDFNLVRRITPEGTVYTVLQLRATQVAYQYYLTVSPADGHLYVSDPEKHQILKVISLEPVQDPSINSEPVSLNSSILHKIVRNVVVGNGERCIPGDDSNCGDEGLAKHARLAHPKGIAIAADKTMYIADGTNIRAVDPRGFIHTLVGSHGHHNHWSPIPCRGAVAASKAQLQWPSGISLSPLDGSLHFIDDRLVLKLTADMKIKVVAGTPLHCRSKDAENSTYQHNDDILGTVLALAFSPNGDLYIAESDTRRVNYVRLIDSSGKITHFAGKTQERMKNNCDCNTSITTANPKKSQELPTACICGATDVTTSNAETLLSSNAKFQAISALTVSPGGILHVADQGSLHILALEHYLPSHDENGEFHIPYPATGEIYVFNRYGQHVATKDLASGKTRYSFLYSKNTSFGKLSTVTDSSGNKIQFLRDYSNAVSSIENTQDHKSELKISGVGYLVKLTEKGRSEIELDYDMNSGLLTSRSGGGETFMYQYDWLGRATAVILPSGEVLNLKSKLSDTEGLVVSMSKPPTNIYISGKTDKKAIIEDGIEFDQFTSREIFYDKEKIPLLTITYDPAGLPLMYTPSNGAEPLNISYDGFNRIDGWKWGVSELKYSYDRHGLLSEITSSQDGTQMFFYNDWNMISKITLASQRNFLLTYDEDGGLRHITLPSGTKHSFSLQPSIGFIRATYTPPGSTKAYLQHFSHAGQILQTVFPGEGARVVYRYTQNNRLKEIVHGDGKTIYHYSEATGLPSQVLHTEPDLEYRWDYQYTGGLLMEERIDFGAKTGLSNAKFTYDYDSNYRLIAIQGRIGGQNLPLYNLGYNVKTGMLETIWTFKINKPRPNETNIYDGTALFSRSIDSRFLETQVSLTIHGMEVFRMEFSHEMHGRISQTRTYTKNVGVNTYTNIKNYTWDCDGQLLGVEAQEPWGFRYDENGNMLALTYRGNNIPMEYNSMDRIIKFAEGQYKYDSRGMVVQNAREEKFHYNAKGLLVRATKRGRFDIRYYYDHLDRLSTRKDNYGNVTQFFYNNQERTREVSQIYSPRDAKLMSLVYDDRGHLIYAQVYRHKYYVATDQCGTPVMIFNQYGEGIREIMRSPYGHIVYDSNPYLYLPIDFCGGILDQVTSLVHMPNGKVYDSLTGQWMSPLWENVLERVATPTHLHLYRLNGNDPINVAIHRGRPLDHLDWLTRMGYNVKSLAPQLFPDDLPGGKMPPVLTHPPTFWNPSKETLSTHLSYTVATGIQSGFLAHVLSRRTTDAKGLSAPSKSALKTDVMDLIPKKIGAASDPPFGKGILVSRNQQGRAIVSSVPAANAIYRDVYTSVFNRSYLLPFTFVIHNAQQDAFYFVKEETWKANDDKGQLKRLQGQVNTTFHEIARENGSGNNYFDVKIHGMNAVINLRYGTTMEKEKQRLLHHAKLSAIRKAWHKEKEYLKNGFSGNVEWTNAEIDEIIKVGYAATYECDYIHDVQQYPELAEDPYNIRFQKKQVESTKRKRKKREDEADGIIGQCVQTTTSFRVEIIARGYDNNIDDEKGTCHCDW</sequence>
<protein>
    <submittedName>
        <fullName evidence="1">Teneurin and n-acetylglucosamine-1-phosphodiester alpha-n-acetylglucosaminidase</fullName>
    </submittedName>
</protein>
<evidence type="ECO:0000313" key="2">
    <source>
        <dbReference type="Proteomes" id="UP001056778"/>
    </source>
</evidence>
<organism evidence="1 2">
    <name type="scientific">Holotrichia oblita</name>
    <name type="common">Chafer beetle</name>
    <dbReference type="NCBI Taxonomy" id="644536"/>
    <lineage>
        <taxon>Eukaryota</taxon>
        <taxon>Metazoa</taxon>
        <taxon>Ecdysozoa</taxon>
        <taxon>Arthropoda</taxon>
        <taxon>Hexapoda</taxon>
        <taxon>Insecta</taxon>
        <taxon>Pterygota</taxon>
        <taxon>Neoptera</taxon>
        <taxon>Endopterygota</taxon>
        <taxon>Coleoptera</taxon>
        <taxon>Polyphaga</taxon>
        <taxon>Scarabaeiformia</taxon>
        <taxon>Scarabaeidae</taxon>
        <taxon>Melolonthinae</taxon>
        <taxon>Holotrichia</taxon>
    </lineage>
</organism>